<organism evidence="3 4">
    <name type="scientific">Paraconexibacter algicola</name>
    <dbReference type="NCBI Taxonomy" id="2133960"/>
    <lineage>
        <taxon>Bacteria</taxon>
        <taxon>Bacillati</taxon>
        <taxon>Actinomycetota</taxon>
        <taxon>Thermoleophilia</taxon>
        <taxon>Solirubrobacterales</taxon>
        <taxon>Paraconexibacteraceae</taxon>
        <taxon>Paraconexibacter</taxon>
    </lineage>
</organism>
<evidence type="ECO:0000313" key="4">
    <source>
        <dbReference type="Proteomes" id="UP000240739"/>
    </source>
</evidence>
<comment type="caution">
    <text evidence="3">The sequence shown here is derived from an EMBL/GenBank/DDBJ whole genome shotgun (WGS) entry which is preliminary data.</text>
</comment>
<keyword evidence="2" id="KW-0812">Transmembrane</keyword>
<protein>
    <submittedName>
        <fullName evidence="3">Uncharacterized protein</fullName>
    </submittedName>
</protein>
<dbReference type="EMBL" id="PYYB01000001">
    <property type="protein sequence ID" value="PTL59559.1"/>
    <property type="molecule type" value="Genomic_DNA"/>
</dbReference>
<evidence type="ECO:0000256" key="1">
    <source>
        <dbReference type="SAM" id="MobiDB-lite"/>
    </source>
</evidence>
<evidence type="ECO:0000313" key="3">
    <source>
        <dbReference type="EMBL" id="PTL59559.1"/>
    </source>
</evidence>
<dbReference type="Proteomes" id="UP000240739">
    <property type="component" value="Unassembled WGS sequence"/>
</dbReference>
<feature type="region of interest" description="Disordered" evidence="1">
    <location>
        <begin position="45"/>
        <end position="68"/>
    </location>
</feature>
<evidence type="ECO:0000256" key="2">
    <source>
        <dbReference type="SAM" id="Phobius"/>
    </source>
</evidence>
<dbReference type="AlphaFoldDB" id="A0A2T4UJZ6"/>
<sequence>MPPRDAAASEPAQARPARGTRPPKQSQYADAPATGFFGRVAESWRMAGERPSQTVPKDQRRAARPERPEGIFGGVPVSEIAMLAGIIGLTIGFARGFDEAERTIVISAAVVGLGAFEVTAREHFTGYRSHSFFLAMLITVAFHGALALGVGGSVGNSPLLILVDIGLFAVLAWTLGGRYKRARQGLRGGAR</sequence>
<proteinExistence type="predicted"/>
<feature type="transmembrane region" description="Helical" evidence="2">
    <location>
        <begin position="159"/>
        <end position="177"/>
    </location>
</feature>
<keyword evidence="2" id="KW-1133">Transmembrane helix</keyword>
<keyword evidence="4" id="KW-1185">Reference proteome</keyword>
<name>A0A2T4UJZ6_9ACTN</name>
<feature type="region of interest" description="Disordered" evidence="1">
    <location>
        <begin position="1"/>
        <end position="33"/>
    </location>
</feature>
<gene>
    <name evidence="3" type="ORF">C7Y72_07810</name>
</gene>
<accession>A0A2T4UJZ6</accession>
<keyword evidence="2" id="KW-0472">Membrane</keyword>
<feature type="transmembrane region" description="Helical" evidence="2">
    <location>
        <begin position="70"/>
        <end position="91"/>
    </location>
</feature>
<feature type="transmembrane region" description="Helical" evidence="2">
    <location>
        <begin position="103"/>
        <end position="120"/>
    </location>
</feature>
<feature type="transmembrane region" description="Helical" evidence="2">
    <location>
        <begin position="132"/>
        <end position="153"/>
    </location>
</feature>
<reference evidence="3 4" key="1">
    <citation type="submission" date="2018-03" db="EMBL/GenBank/DDBJ databases">
        <title>Aquarubrobacter algicola gen. nov., sp. nov., a novel actinobacterium isolated from shallow eutrophic lake during the end of cyanobacterial harmful algal blooms.</title>
        <authorList>
            <person name="Chun S.J."/>
        </authorList>
    </citation>
    <scope>NUCLEOTIDE SEQUENCE [LARGE SCALE GENOMIC DNA]</scope>
    <source>
        <strain evidence="3 4">Seoho-28</strain>
    </source>
</reference>
<feature type="compositionally biased region" description="Low complexity" evidence="1">
    <location>
        <begin position="1"/>
        <end position="17"/>
    </location>
</feature>
<feature type="compositionally biased region" description="Basic and acidic residues" evidence="1">
    <location>
        <begin position="57"/>
        <end position="68"/>
    </location>
</feature>